<evidence type="ECO:0000313" key="2">
    <source>
        <dbReference type="EMBL" id="PKR56144.1"/>
    </source>
</evidence>
<dbReference type="OrthoDB" id="9787127at2"/>
<evidence type="ECO:0000313" key="3">
    <source>
        <dbReference type="Proteomes" id="UP000233597"/>
    </source>
</evidence>
<dbReference type="PANTHER" id="PTHR39639">
    <property type="entry name" value="CHROMOSOME 16, WHOLE GENOME SHOTGUN SEQUENCE"/>
    <property type="match status" value="1"/>
</dbReference>
<proteinExistence type="predicted"/>
<sequence length="592" mass="66786">MTVSPQGMSVQALYRLYRDESLLVNRQYQRKLVWTVSEKQRLIDSLLQDYPLPLFLFAEITNSEGKTVMEVIDGMQRLNAIFSYIEQGFTWEDQAFDIEEFTRARHAAEAGVFAPLSNDVRRLDAKSCANLLDYQLAVTVFPGEQSERITQVFGRINSGGKQLSDQERRQAGVLTPFAETIRALAAEIRGDVSRETLLLSQMPEISIETSRNPHGYNLKAEDIFWCYQGILRTGDLRNSDDEQVLADICASILFDEPVEASGDFLDKLYNPEADEHNDVNTRLNSYGREKLIGQVKMVFSMIRKILEDFSTDRFFFRSTVYPKPTSNAQKSPFFAVFMAFYELVFKEGMTPSNTEAIIKSLNNLTDRIKVGQKHIKTVDRKENVSVVNGLIRGSFVKSDVAALAHGPGMIFDFENSIRRSKTETPRYEFKQGILRLDSTRDIDEALLSSLVNTMCAIANVGPDADGYIFLGIADKLQDAERIKALDRVEPASFEHVKIVGIDREATVLGVSLDRYMRKLEDAIFNSGMNDPLKTQILSAMDVVTFKGHSVLRIRIPKQTSISFVSDDCFVRNGTSTHRANGPQIAAISKLFM</sequence>
<dbReference type="Proteomes" id="UP000233597">
    <property type="component" value="Unassembled WGS sequence"/>
</dbReference>
<dbReference type="RefSeq" id="WP_101264131.1">
    <property type="nucleotide sequence ID" value="NZ_NWTK01000001.1"/>
</dbReference>
<comment type="caution">
    <text evidence="2">The sequence shown here is derived from an EMBL/GenBank/DDBJ whole genome shotgun (WGS) entry which is preliminary data.</text>
</comment>
<dbReference type="Gene3D" id="3.30.950.30">
    <property type="entry name" value="Schlafen, AAA domain"/>
    <property type="match status" value="1"/>
</dbReference>
<dbReference type="PANTHER" id="PTHR39639:SF1">
    <property type="entry name" value="DUF262 DOMAIN-CONTAINING PROTEIN"/>
    <property type="match status" value="1"/>
</dbReference>
<feature type="domain" description="GmrSD restriction endonucleases N-terminal" evidence="1">
    <location>
        <begin position="23"/>
        <end position="171"/>
    </location>
</feature>
<accession>A0A2N3KZZ8</accession>
<dbReference type="Pfam" id="PF03235">
    <property type="entry name" value="GmrSD_N"/>
    <property type="match status" value="1"/>
</dbReference>
<organism evidence="2 3">
    <name type="scientific">Thalassospira marina</name>
    <dbReference type="NCBI Taxonomy" id="2048283"/>
    <lineage>
        <taxon>Bacteria</taxon>
        <taxon>Pseudomonadati</taxon>
        <taxon>Pseudomonadota</taxon>
        <taxon>Alphaproteobacteria</taxon>
        <taxon>Rhodospirillales</taxon>
        <taxon>Thalassospiraceae</taxon>
        <taxon>Thalassospira</taxon>
    </lineage>
</organism>
<name>A0A2N3KZZ8_9PROT</name>
<gene>
    <name evidence="2" type="ORF">COO20_02795</name>
</gene>
<dbReference type="InterPro" id="IPR004919">
    <property type="entry name" value="GmrSD_N"/>
</dbReference>
<reference evidence="2 3" key="1">
    <citation type="submission" date="2017-09" db="EMBL/GenBank/DDBJ databases">
        <title>Biodiversity and function of Thalassospira species in the particle-attached aromatic-hydrocarbon-degrading consortia from the surface seawater of the South China Sea.</title>
        <authorList>
            <person name="Dong C."/>
            <person name="Liu R."/>
            <person name="Shao Z."/>
        </authorList>
    </citation>
    <scope>NUCLEOTIDE SEQUENCE [LARGE SCALE GENOMIC DNA]</scope>
    <source>
        <strain evidence="2 3">CSC1P2</strain>
    </source>
</reference>
<dbReference type="AlphaFoldDB" id="A0A2N3KZZ8"/>
<dbReference type="InterPro" id="IPR038461">
    <property type="entry name" value="Schlafen_AlbA_2_dom_sf"/>
</dbReference>
<dbReference type="EMBL" id="NWTK01000001">
    <property type="protein sequence ID" value="PKR56144.1"/>
    <property type="molecule type" value="Genomic_DNA"/>
</dbReference>
<protein>
    <recommendedName>
        <fullName evidence="1">GmrSD restriction endonucleases N-terminal domain-containing protein</fullName>
    </recommendedName>
</protein>
<evidence type="ECO:0000259" key="1">
    <source>
        <dbReference type="Pfam" id="PF03235"/>
    </source>
</evidence>